<comment type="caution">
    <text evidence="5">The sequence shown here is derived from an EMBL/GenBank/DDBJ whole genome shotgun (WGS) entry which is preliminary data.</text>
</comment>
<dbReference type="PANTHER" id="PTHR46796">
    <property type="entry name" value="HTH-TYPE TRANSCRIPTIONAL ACTIVATOR RHAS-RELATED"/>
    <property type="match status" value="1"/>
</dbReference>
<evidence type="ECO:0000313" key="6">
    <source>
        <dbReference type="Proteomes" id="UP001500668"/>
    </source>
</evidence>
<gene>
    <name evidence="5" type="ORF">GCM10010394_29540</name>
</gene>
<dbReference type="Pfam" id="PF12833">
    <property type="entry name" value="HTH_18"/>
    <property type="match status" value="1"/>
</dbReference>
<dbReference type="Proteomes" id="UP001500668">
    <property type="component" value="Unassembled WGS sequence"/>
</dbReference>
<accession>A0ABN1FUV9</accession>
<protein>
    <submittedName>
        <fullName evidence="5">Helix-turn-helix domain-containing protein</fullName>
    </submittedName>
</protein>
<organism evidence="5 6">
    <name type="scientific">Streptomyces crystallinus</name>
    <dbReference type="NCBI Taxonomy" id="68191"/>
    <lineage>
        <taxon>Bacteria</taxon>
        <taxon>Bacillati</taxon>
        <taxon>Actinomycetota</taxon>
        <taxon>Actinomycetes</taxon>
        <taxon>Kitasatosporales</taxon>
        <taxon>Streptomycetaceae</taxon>
        <taxon>Streptomyces</taxon>
    </lineage>
</organism>
<dbReference type="InterPro" id="IPR050204">
    <property type="entry name" value="AraC_XylS_family_regulators"/>
</dbReference>
<name>A0ABN1FUV9_9ACTN</name>
<dbReference type="PANTHER" id="PTHR46796:SF6">
    <property type="entry name" value="ARAC SUBFAMILY"/>
    <property type="match status" value="1"/>
</dbReference>
<evidence type="ECO:0000256" key="2">
    <source>
        <dbReference type="ARBA" id="ARBA00023125"/>
    </source>
</evidence>
<keyword evidence="6" id="KW-1185">Reference proteome</keyword>
<keyword evidence="2" id="KW-0238">DNA-binding</keyword>
<dbReference type="InterPro" id="IPR035418">
    <property type="entry name" value="AraC-bd_2"/>
</dbReference>
<keyword evidence="1" id="KW-0805">Transcription regulation</keyword>
<dbReference type="Gene3D" id="1.10.10.60">
    <property type="entry name" value="Homeodomain-like"/>
    <property type="match status" value="1"/>
</dbReference>
<dbReference type="EMBL" id="BAAACA010000014">
    <property type="protein sequence ID" value="GAA0598056.1"/>
    <property type="molecule type" value="Genomic_DNA"/>
</dbReference>
<sequence length="348" mass="38542">MGPIGRWSHAHVCPLTTGESMPVARVSTDPIPAAERFDWWCDLVWQDVARTIITSDHAAEFQAGAETADLGLVKVTAMHFAPIRSLRTRTLIRQSDPEVYELSLIMGEPMWLSQRRNDTAARAGDLLLWDTSQPFDGGVCGDHAEAIIVHLPRSALSLPLDRIDRLVATRMPATSGMGAILAAFLTEVLDQAHACRPQDLNTLGTVTLDLASAYLAQRVDAAERLSPETRRQVLITRITAFIDRNLADPDLNPSVIAARHHMSLRSLHLLFQTSGESVAATIRRRRLERCRRDLADPRLRHRTIGETAARWGYHRPADFSRAFRGAYGVSPSDVRARALAADDARAAR</sequence>
<evidence type="ECO:0000256" key="3">
    <source>
        <dbReference type="ARBA" id="ARBA00023163"/>
    </source>
</evidence>
<evidence type="ECO:0000259" key="4">
    <source>
        <dbReference type="PROSITE" id="PS01124"/>
    </source>
</evidence>
<dbReference type="SMART" id="SM00342">
    <property type="entry name" value="HTH_ARAC"/>
    <property type="match status" value="1"/>
</dbReference>
<dbReference type="Pfam" id="PF14525">
    <property type="entry name" value="AraC_binding_2"/>
    <property type="match status" value="1"/>
</dbReference>
<keyword evidence="3" id="KW-0804">Transcription</keyword>
<dbReference type="PROSITE" id="PS01124">
    <property type="entry name" value="HTH_ARAC_FAMILY_2"/>
    <property type="match status" value="1"/>
</dbReference>
<dbReference type="InterPro" id="IPR009057">
    <property type="entry name" value="Homeodomain-like_sf"/>
</dbReference>
<proteinExistence type="predicted"/>
<dbReference type="SUPFAM" id="SSF46689">
    <property type="entry name" value="Homeodomain-like"/>
    <property type="match status" value="1"/>
</dbReference>
<dbReference type="InterPro" id="IPR018060">
    <property type="entry name" value="HTH_AraC"/>
</dbReference>
<feature type="domain" description="HTH araC/xylS-type" evidence="4">
    <location>
        <begin position="236"/>
        <end position="337"/>
    </location>
</feature>
<reference evidence="5 6" key="1">
    <citation type="journal article" date="2019" name="Int. J. Syst. Evol. Microbiol.">
        <title>The Global Catalogue of Microorganisms (GCM) 10K type strain sequencing project: providing services to taxonomists for standard genome sequencing and annotation.</title>
        <authorList>
            <consortium name="The Broad Institute Genomics Platform"/>
            <consortium name="The Broad Institute Genome Sequencing Center for Infectious Disease"/>
            <person name="Wu L."/>
            <person name="Ma J."/>
        </authorList>
    </citation>
    <scope>NUCLEOTIDE SEQUENCE [LARGE SCALE GENOMIC DNA]</scope>
    <source>
        <strain evidence="5 6">JCM 5067</strain>
    </source>
</reference>
<evidence type="ECO:0000256" key="1">
    <source>
        <dbReference type="ARBA" id="ARBA00023015"/>
    </source>
</evidence>
<evidence type="ECO:0000313" key="5">
    <source>
        <dbReference type="EMBL" id="GAA0598056.1"/>
    </source>
</evidence>